<accession>A0AA88H6A9</accession>
<evidence type="ECO:0000313" key="1">
    <source>
        <dbReference type="EMBL" id="KAK2705940.1"/>
    </source>
</evidence>
<sequence>LQRQAPMPLIYDKVVQDKTQNQDAREGAQTTIYLAVSEKVEGITGKYFVDCK</sequence>
<comment type="caution">
    <text evidence="1">The sequence shown here is derived from an EMBL/GenBank/DDBJ whole genome shotgun (WGS) entry which is preliminary data.</text>
</comment>
<proteinExistence type="predicted"/>
<organism evidence="1 2">
    <name type="scientific">Artemia franciscana</name>
    <name type="common">Brine shrimp</name>
    <name type="synonym">Artemia sanfranciscana</name>
    <dbReference type="NCBI Taxonomy" id="6661"/>
    <lineage>
        <taxon>Eukaryota</taxon>
        <taxon>Metazoa</taxon>
        <taxon>Ecdysozoa</taxon>
        <taxon>Arthropoda</taxon>
        <taxon>Crustacea</taxon>
        <taxon>Branchiopoda</taxon>
        <taxon>Anostraca</taxon>
        <taxon>Artemiidae</taxon>
        <taxon>Artemia</taxon>
    </lineage>
</organism>
<dbReference type="EMBL" id="JAVRJZ010000020">
    <property type="protein sequence ID" value="KAK2705940.1"/>
    <property type="molecule type" value="Genomic_DNA"/>
</dbReference>
<protein>
    <submittedName>
        <fullName evidence="1">Uncharacterized protein</fullName>
    </submittedName>
</protein>
<feature type="non-terminal residue" evidence="1">
    <location>
        <position position="1"/>
    </location>
</feature>
<name>A0AA88H6A9_ARTSF</name>
<feature type="non-terminal residue" evidence="1">
    <location>
        <position position="52"/>
    </location>
</feature>
<dbReference type="AlphaFoldDB" id="A0AA88H6A9"/>
<gene>
    <name evidence="1" type="ORF">QYM36_016080</name>
</gene>
<keyword evidence="2" id="KW-1185">Reference proteome</keyword>
<evidence type="ECO:0000313" key="2">
    <source>
        <dbReference type="Proteomes" id="UP001187531"/>
    </source>
</evidence>
<dbReference type="Proteomes" id="UP001187531">
    <property type="component" value="Unassembled WGS sequence"/>
</dbReference>
<reference evidence="1" key="1">
    <citation type="submission" date="2023-07" db="EMBL/GenBank/DDBJ databases">
        <title>Chromosome-level genome assembly of Artemia franciscana.</title>
        <authorList>
            <person name="Jo E."/>
        </authorList>
    </citation>
    <scope>NUCLEOTIDE SEQUENCE</scope>
    <source>
        <tissue evidence="1">Whole body</tissue>
    </source>
</reference>